<dbReference type="InterPro" id="IPR017946">
    <property type="entry name" value="PLC-like_Pdiesterase_TIM-brl"/>
</dbReference>
<feature type="signal peptide" evidence="1">
    <location>
        <begin position="1"/>
        <end position="22"/>
    </location>
</feature>
<accession>A0A0H3B3H4</accession>
<evidence type="ECO:0000313" key="3">
    <source>
        <dbReference type="EMBL" id="ACA68456.1"/>
    </source>
</evidence>
<dbReference type="PANTHER" id="PTHR46211">
    <property type="entry name" value="GLYCEROPHOSPHORYL DIESTER PHOSPHODIESTERASE"/>
    <property type="match status" value="1"/>
</dbReference>
<dbReference type="Gene3D" id="3.20.20.190">
    <property type="entry name" value="Phosphatidylinositol (PI) phosphodiesterase"/>
    <property type="match status" value="1"/>
</dbReference>
<gene>
    <name evidence="3" type="ordered locus">YPK_2172</name>
</gene>
<organism evidence="3">
    <name type="scientific">Yersinia pseudotuberculosis serotype O:3 (strain YPIII)</name>
    <dbReference type="NCBI Taxonomy" id="502800"/>
    <lineage>
        <taxon>Bacteria</taxon>
        <taxon>Pseudomonadati</taxon>
        <taxon>Pseudomonadota</taxon>
        <taxon>Gammaproteobacteria</taxon>
        <taxon>Enterobacterales</taxon>
        <taxon>Yersiniaceae</taxon>
        <taxon>Yersinia</taxon>
    </lineage>
</organism>
<sequence length="291" mass="32915" precursor="true">MKNKKNYLISLLFTVYFTSATASPLIVAHRAGTADYPENTVHAISMAIKNQADVIWLSIQLTRDGIPVLYRPSDLKSLTNSEGLISEHSLLEIKMLDAAHFFKTEGQYFYRGRGMKIPSLQDVFTRFPKNHFILDIKSPDADPVIMANILSTLITSNNLLDKVTLYSTDIKYLDALPDSINKFENRHVTRKILTNAVMANDCKISAKRDKTQYHAFELRREVKVVEKFTLGKGASRAQLVWNQQAMDCFKKNSNSKILLIGINSAEDYQLAKDLGADYVMTDSPATAKNWR</sequence>
<feature type="chain" id="PRO_5002605086" evidence="1">
    <location>
        <begin position="23"/>
        <end position="291"/>
    </location>
</feature>
<evidence type="ECO:0000259" key="2">
    <source>
        <dbReference type="PROSITE" id="PS51704"/>
    </source>
</evidence>
<evidence type="ECO:0000256" key="1">
    <source>
        <dbReference type="SAM" id="SignalP"/>
    </source>
</evidence>
<dbReference type="AlphaFoldDB" id="A0A0H3B3H4"/>
<reference evidence="3" key="1">
    <citation type="submission" date="2008-02" db="EMBL/GenBank/DDBJ databases">
        <title>Complete sequence of Yersinia pseudotuberculosis YPIII.</title>
        <authorList>
            <consortium name="US DOE Joint Genome Institute"/>
            <person name="Challacombe J.F."/>
            <person name="Bruce D."/>
            <person name="Detter J.C."/>
            <person name="Green L."/>
            <person name="Land M."/>
            <person name="Munk C."/>
            <person name="Lindler L.E."/>
            <person name="Nikolich M.P."/>
            <person name="Brettin T."/>
        </authorList>
    </citation>
    <scope>NUCLEOTIDE SEQUENCE</scope>
    <source>
        <strain evidence="3">YPIII</strain>
    </source>
</reference>
<keyword evidence="1" id="KW-0732">Signal</keyword>
<dbReference type="GO" id="GO:0006629">
    <property type="term" value="P:lipid metabolic process"/>
    <property type="evidence" value="ECO:0007669"/>
    <property type="project" value="InterPro"/>
</dbReference>
<dbReference type="PANTHER" id="PTHR46211:SF10">
    <property type="entry name" value="EXPORTED PROTEIN"/>
    <property type="match status" value="1"/>
</dbReference>
<dbReference type="RefSeq" id="WP_012304118.1">
    <property type="nucleotide sequence ID" value="NZ_CP009792.1"/>
</dbReference>
<name>A0A0H3B3H4_YERPY</name>
<dbReference type="GO" id="GO:0008081">
    <property type="term" value="F:phosphoric diester hydrolase activity"/>
    <property type="evidence" value="ECO:0007669"/>
    <property type="project" value="InterPro"/>
</dbReference>
<dbReference type="InterPro" id="IPR030395">
    <property type="entry name" value="GP_PDE_dom"/>
</dbReference>
<dbReference type="PROSITE" id="PS51704">
    <property type="entry name" value="GP_PDE"/>
    <property type="match status" value="1"/>
</dbReference>
<proteinExistence type="predicted"/>
<dbReference type="KEGG" id="ypy:YPK_2172"/>
<dbReference type="Pfam" id="PF03009">
    <property type="entry name" value="GDPD"/>
    <property type="match status" value="1"/>
</dbReference>
<dbReference type="CDD" id="cd08580">
    <property type="entry name" value="GDPD_Rv2277c_like"/>
    <property type="match status" value="1"/>
</dbReference>
<dbReference type="PATRIC" id="fig|502800.11.peg.2846"/>
<feature type="domain" description="GP-PDE" evidence="2">
    <location>
        <begin position="24"/>
        <end position="291"/>
    </location>
</feature>
<dbReference type="SUPFAM" id="SSF51695">
    <property type="entry name" value="PLC-like phosphodiesterases"/>
    <property type="match status" value="1"/>
</dbReference>
<protein>
    <submittedName>
        <fullName evidence="3">Glycerophosphoryl diester phosphodiesterase</fullName>
    </submittedName>
</protein>
<dbReference type="EMBL" id="CP000950">
    <property type="protein sequence ID" value="ACA68456.1"/>
    <property type="molecule type" value="Genomic_DNA"/>
</dbReference>